<organism evidence="2">
    <name type="scientific">Dictyoglomus thermophilum</name>
    <dbReference type="NCBI Taxonomy" id="14"/>
    <lineage>
        <taxon>Bacteria</taxon>
        <taxon>Pseudomonadati</taxon>
        <taxon>Dictyoglomota</taxon>
        <taxon>Dictyoglomia</taxon>
        <taxon>Dictyoglomales</taxon>
        <taxon>Dictyoglomaceae</taxon>
        <taxon>Dictyoglomus</taxon>
    </lineage>
</organism>
<proteinExistence type="predicted"/>
<dbReference type="EMBL" id="DTIN01000009">
    <property type="protein sequence ID" value="HFX13098.1"/>
    <property type="molecule type" value="Genomic_DNA"/>
</dbReference>
<dbReference type="AlphaFoldDB" id="A0A7C3RHN2"/>
<accession>A0A7C3RHN2</accession>
<gene>
    <name evidence="2" type="ORF">ENW00_02930</name>
</gene>
<feature type="signal peptide" evidence="1">
    <location>
        <begin position="1"/>
        <end position="23"/>
    </location>
</feature>
<comment type="caution">
    <text evidence="2">The sequence shown here is derived from an EMBL/GenBank/DDBJ whole genome shotgun (WGS) entry which is preliminary data.</text>
</comment>
<name>A0A7C3RHN2_DICTH</name>
<feature type="chain" id="PRO_5028468892" description="Lipoprotein" evidence="1">
    <location>
        <begin position="24"/>
        <end position="293"/>
    </location>
</feature>
<evidence type="ECO:0008006" key="3">
    <source>
        <dbReference type="Google" id="ProtNLM"/>
    </source>
</evidence>
<reference evidence="2" key="1">
    <citation type="journal article" date="2020" name="mSystems">
        <title>Genome- and Community-Level Interaction Insights into Carbon Utilization and Element Cycling Functions of Hydrothermarchaeota in Hydrothermal Sediment.</title>
        <authorList>
            <person name="Zhou Z."/>
            <person name="Liu Y."/>
            <person name="Xu W."/>
            <person name="Pan J."/>
            <person name="Luo Z.H."/>
            <person name="Li M."/>
        </authorList>
    </citation>
    <scope>NUCLEOTIDE SEQUENCE [LARGE SCALE GENOMIC DNA]</scope>
    <source>
        <strain evidence="2">SpSt-81</strain>
    </source>
</reference>
<keyword evidence="1" id="KW-0732">Signal</keyword>
<dbReference type="PROSITE" id="PS51257">
    <property type="entry name" value="PROKAR_LIPOPROTEIN"/>
    <property type="match status" value="1"/>
</dbReference>
<sequence>MKKCLILILIAILAIFLSGCVKQEPQPDKDLTQDQLNNIYATVINTDSDYAKNIDIYMDIPSVVFNQGSSLVSPISRSFNNLMISKSMSLKEAIKTPLEKITIEPTNEWQGPDANGWYMLQIDTGSYLKVRYYSSVKRLEYVLDGYSQLNNQVLGARIEGYFIFNKDIKNGIDGAYPVSLRSSYYLYGYTDPNKVNKIGLTMSLENVGVVKLSNFNNFPVLTGKFSIYAIYVDFENNINIDNKLMISASSSVVGDNTNDPILKISGSKDSDGDPTTYGYDDLYLELHLSNYLQ</sequence>
<evidence type="ECO:0000313" key="2">
    <source>
        <dbReference type="EMBL" id="HFX13098.1"/>
    </source>
</evidence>
<evidence type="ECO:0000256" key="1">
    <source>
        <dbReference type="SAM" id="SignalP"/>
    </source>
</evidence>
<protein>
    <recommendedName>
        <fullName evidence="3">Lipoprotein</fullName>
    </recommendedName>
</protein>